<organism evidence="1">
    <name type="scientific">mine drainage metagenome</name>
    <dbReference type="NCBI Taxonomy" id="410659"/>
    <lineage>
        <taxon>unclassified sequences</taxon>
        <taxon>metagenomes</taxon>
        <taxon>ecological metagenomes</taxon>
    </lineage>
</organism>
<evidence type="ECO:0000313" key="1">
    <source>
        <dbReference type="EMBL" id="CBI07970.1"/>
    </source>
</evidence>
<name>E6QL50_9ZZZZ</name>
<protein>
    <submittedName>
        <fullName evidence="1">Uncharacterized protein</fullName>
    </submittedName>
</protein>
<dbReference type="EMBL" id="CABQ01000165">
    <property type="protein sequence ID" value="CBI07970.1"/>
    <property type="molecule type" value="Genomic_DNA"/>
</dbReference>
<accession>E6QL50</accession>
<sequence length="22" mass="2772">MSFFPDSFFLLPDMWKIDYEEN</sequence>
<reference evidence="1" key="1">
    <citation type="submission" date="2009-10" db="EMBL/GenBank/DDBJ databases">
        <title>Diversity of trophic interactions inside an arsenic-rich microbial ecosystem.</title>
        <authorList>
            <person name="Bertin P.N."/>
            <person name="Heinrich-Salmeron A."/>
            <person name="Pelletier E."/>
            <person name="Goulhen-Chollet F."/>
            <person name="Arsene-Ploetze F."/>
            <person name="Gallien S."/>
            <person name="Calteau A."/>
            <person name="Vallenet D."/>
            <person name="Casiot C."/>
            <person name="Chane-Woon-Ming B."/>
            <person name="Giloteaux L."/>
            <person name="Barakat M."/>
            <person name="Bonnefoy V."/>
            <person name="Bruneel O."/>
            <person name="Chandler M."/>
            <person name="Cleiss J."/>
            <person name="Duran R."/>
            <person name="Elbaz-Poulichet F."/>
            <person name="Fonknechten N."/>
            <person name="Lauga B."/>
            <person name="Mornico D."/>
            <person name="Ortet P."/>
            <person name="Schaeffer C."/>
            <person name="Siguier P."/>
            <person name="Alexander Thil Smith A."/>
            <person name="Van Dorsselaer A."/>
            <person name="Weissenbach J."/>
            <person name="Medigue C."/>
            <person name="Le Paslier D."/>
        </authorList>
    </citation>
    <scope>NUCLEOTIDE SEQUENCE</scope>
</reference>
<gene>
    <name evidence="1" type="ORF">CARN6_1384</name>
</gene>
<proteinExistence type="predicted"/>
<comment type="caution">
    <text evidence="1">The sequence shown here is derived from an EMBL/GenBank/DDBJ whole genome shotgun (WGS) entry which is preliminary data.</text>
</comment>
<dbReference type="AlphaFoldDB" id="E6QL50"/>